<evidence type="ECO:0000256" key="2">
    <source>
        <dbReference type="ARBA" id="ARBA00022448"/>
    </source>
</evidence>
<evidence type="ECO:0000256" key="5">
    <source>
        <dbReference type="ARBA" id="ARBA00022989"/>
    </source>
</evidence>
<evidence type="ECO:0000313" key="8">
    <source>
        <dbReference type="EMBL" id="GAM56778.1"/>
    </source>
</evidence>
<reference evidence="8 11" key="1">
    <citation type="submission" date="2015-01" db="EMBL/GenBank/DDBJ databases">
        <title>Vibrio sp. C1 JCM 19231 whole genome shotgun sequence.</title>
        <authorList>
            <person name="Sawabe T."/>
            <person name="Meirelles P."/>
            <person name="Feng G."/>
            <person name="Sayaka M."/>
            <person name="Hattori M."/>
            <person name="Ohkuma M."/>
        </authorList>
    </citation>
    <scope>NUCLEOTIDE SEQUENCE [LARGE SCALE GENOMIC DNA]</scope>
    <source>
        <strain evidence="11">JCM 19231</strain>
        <strain evidence="8">JCM19231</strain>
    </source>
</reference>
<keyword evidence="6 7" id="KW-0472">Membrane</keyword>
<comment type="subcellular location">
    <subcellularLocation>
        <location evidence="1">Cell inner membrane</location>
        <topology evidence="1">Multi-pass membrane protein</topology>
    </subcellularLocation>
</comment>
<dbReference type="AlphaFoldDB" id="A0A0B8PMG4"/>
<dbReference type="PANTHER" id="PTHR30614">
    <property type="entry name" value="MEMBRANE COMPONENT OF AMINO ACID ABC TRANSPORTER"/>
    <property type="match status" value="1"/>
</dbReference>
<protein>
    <submittedName>
        <fullName evidence="8 9">Amino acid ABC transporter</fullName>
    </submittedName>
</protein>
<dbReference type="GO" id="GO:0006865">
    <property type="term" value="P:amino acid transport"/>
    <property type="evidence" value="ECO:0007669"/>
    <property type="project" value="TreeGrafter"/>
</dbReference>
<evidence type="ECO:0000313" key="11">
    <source>
        <dbReference type="Proteomes" id="UP000031671"/>
    </source>
</evidence>
<keyword evidence="3" id="KW-1003">Cell membrane</keyword>
<evidence type="ECO:0000313" key="9">
    <source>
        <dbReference type="EMBL" id="GAM64333.1"/>
    </source>
</evidence>
<proteinExistence type="predicted"/>
<dbReference type="GO" id="GO:0043190">
    <property type="term" value="C:ATP-binding cassette (ABC) transporter complex"/>
    <property type="evidence" value="ECO:0007669"/>
    <property type="project" value="InterPro"/>
</dbReference>
<evidence type="ECO:0000256" key="4">
    <source>
        <dbReference type="ARBA" id="ARBA00022692"/>
    </source>
</evidence>
<accession>A0A0B8P0B7</accession>
<dbReference type="GO" id="GO:0022857">
    <property type="term" value="F:transmembrane transporter activity"/>
    <property type="evidence" value="ECO:0007669"/>
    <property type="project" value="InterPro"/>
</dbReference>
<dbReference type="Proteomes" id="UP000031670">
    <property type="component" value="Unassembled WGS sequence"/>
</dbReference>
<comment type="caution">
    <text evidence="9">The sequence shown here is derived from an EMBL/GenBank/DDBJ whole genome shotgun (WGS) entry which is preliminary data.</text>
</comment>
<dbReference type="Proteomes" id="UP000031671">
    <property type="component" value="Unassembled WGS sequence"/>
</dbReference>
<dbReference type="Gene3D" id="1.10.3720.10">
    <property type="entry name" value="MetI-like"/>
    <property type="match status" value="1"/>
</dbReference>
<evidence type="ECO:0000256" key="6">
    <source>
        <dbReference type="ARBA" id="ARBA00023136"/>
    </source>
</evidence>
<name>A0A0B8PMG4_9VIBR</name>
<dbReference type="EMBL" id="BBSA01000012">
    <property type="protein sequence ID" value="GAM64333.1"/>
    <property type="molecule type" value="Genomic_DNA"/>
</dbReference>
<dbReference type="NCBIfam" id="TIGR01726">
    <property type="entry name" value="HEQRo_perm_3TM"/>
    <property type="match status" value="1"/>
</dbReference>
<reference evidence="9 10" key="2">
    <citation type="submission" date="2015-01" db="EMBL/GenBank/DDBJ databases">
        <title>Vibrio sp. C5 JCM 19232 whole genome shotgun sequence.</title>
        <authorList>
            <person name="Sawabe T."/>
            <person name="Meirelles P."/>
            <person name="Feng G."/>
            <person name="Sayaka M."/>
            <person name="Hattori M."/>
            <person name="Ohkuma M."/>
        </authorList>
    </citation>
    <scope>NUCLEOTIDE SEQUENCE [LARGE SCALE GENOMIC DNA]</scope>
    <source>
        <strain evidence="9 10">JCM19232</strain>
    </source>
</reference>
<keyword evidence="4 7" id="KW-0812">Transmembrane</keyword>
<evidence type="ECO:0000256" key="1">
    <source>
        <dbReference type="ARBA" id="ARBA00004429"/>
    </source>
</evidence>
<gene>
    <name evidence="8" type="ORF">JCM19231_1272</name>
    <name evidence="9" type="ORF">JCM19232_1003</name>
</gene>
<evidence type="ECO:0000256" key="7">
    <source>
        <dbReference type="SAM" id="Phobius"/>
    </source>
</evidence>
<dbReference type="SUPFAM" id="SSF161098">
    <property type="entry name" value="MetI-like"/>
    <property type="match status" value="1"/>
</dbReference>
<sequence length="79" mass="8710">MGNSEANGFLDMHGAFAWNLCAAGRTCKAKWLRILCASYIELIRNTPFIVQLFFVFFGLPALGLRLSAWEAGALAMVLN</sequence>
<organism evidence="9 10">
    <name type="scientific">Vibrio ishigakensis</name>
    <dbReference type="NCBI Taxonomy" id="1481914"/>
    <lineage>
        <taxon>Bacteria</taxon>
        <taxon>Pseudomonadati</taxon>
        <taxon>Pseudomonadota</taxon>
        <taxon>Gammaproteobacteria</taxon>
        <taxon>Vibrionales</taxon>
        <taxon>Vibrionaceae</taxon>
        <taxon>Vibrio</taxon>
    </lineage>
</organism>
<dbReference type="EMBL" id="BBRZ01000036">
    <property type="protein sequence ID" value="GAM56778.1"/>
    <property type="molecule type" value="Genomic_DNA"/>
</dbReference>
<keyword evidence="11" id="KW-1185">Reference proteome</keyword>
<accession>A0A0B8PMG4</accession>
<dbReference type="InterPro" id="IPR035906">
    <property type="entry name" value="MetI-like_sf"/>
</dbReference>
<feature type="transmembrane region" description="Helical" evidence="7">
    <location>
        <begin position="48"/>
        <end position="66"/>
    </location>
</feature>
<evidence type="ECO:0000313" key="10">
    <source>
        <dbReference type="Proteomes" id="UP000031670"/>
    </source>
</evidence>
<dbReference type="PANTHER" id="PTHR30614:SF35">
    <property type="entry name" value="ABC TRANSPORTER PERMEASE PROTEIN"/>
    <property type="match status" value="1"/>
</dbReference>
<reference evidence="10 11" key="3">
    <citation type="submission" date="2015-01" db="EMBL/GenBank/DDBJ databases">
        <authorList>
            <consortium name="NBRP consortium"/>
            <person name="Sawabe T."/>
            <person name="Meirelles P."/>
            <person name="Feng G."/>
            <person name="Sayaka M."/>
            <person name="Hattori M."/>
            <person name="Ohkuma M."/>
        </authorList>
    </citation>
    <scope>NUCLEOTIDE SEQUENCE [LARGE SCALE GENOMIC DNA]</scope>
    <source>
        <strain evidence="11">JCM 19231</strain>
        <strain evidence="8">JCM19231</strain>
        <strain evidence="9 10">JCM19232</strain>
    </source>
</reference>
<evidence type="ECO:0000256" key="3">
    <source>
        <dbReference type="ARBA" id="ARBA00022475"/>
    </source>
</evidence>
<dbReference type="InterPro" id="IPR010065">
    <property type="entry name" value="AA_ABC_transptr_permease_3TM"/>
</dbReference>
<dbReference type="InterPro" id="IPR043429">
    <property type="entry name" value="ArtM/GltK/GlnP/TcyL/YhdX-like"/>
</dbReference>
<keyword evidence="5 7" id="KW-1133">Transmembrane helix</keyword>
<keyword evidence="2" id="KW-0813">Transport</keyword>